<dbReference type="GO" id="GO:0032981">
    <property type="term" value="P:mitochondrial respiratory chain complex I assembly"/>
    <property type="evidence" value="ECO:0007669"/>
    <property type="project" value="TreeGrafter"/>
</dbReference>
<reference evidence="8 9" key="1">
    <citation type="submission" date="2014-04" db="EMBL/GenBank/DDBJ databases">
        <title>Evolutionary Origins and Diversification of the Mycorrhizal Mutualists.</title>
        <authorList>
            <consortium name="DOE Joint Genome Institute"/>
            <consortium name="Mycorrhizal Genomics Consortium"/>
            <person name="Kohler A."/>
            <person name="Kuo A."/>
            <person name="Nagy L.G."/>
            <person name="Floudas D."/>
            <person name="Copeland A."/>
            <person name="Barry K.W."/>
            <person name="Cichocki N."/>
            <person name="Veneault-Fourrey C."/>
            <person name="LaButti K."/>
            <person name="Lindquist E.A."/>
            <person name="Lipzen A."/>
            <person name="Lundell T."/>
            <person name="Morin E."/>
            <person name="Murat C."/>
            <person name="Riley R."/>
            <person name="Ohm R."/>
            <person name="Sun H."/>
            <person name="Tunlid A."/>
            <person name="Henrissat B."/>
            <person name="Grigoriev I.V."/>
            <person name="Hibbett D.S."/>
            <person name="Martin F."/>
        </authorList>
    </citation>
    <scope>NUCLEOTIDE SEQUENCE [LARGE SCALE GENOMIC DNA]</scope>
    <source>
        <strain evidence="8 9">FD-317 M1</strain>
    </source>
</reference>
<dbReference type="GO" id="GO:0035243">
    <property type="term" value="F:protein-arginine omega-N symmetric methyltransferase activity"/>
    <property type="evidence" value="ECO:0007669"/>
    <property type="project" value="UniProtKB-EC"/>
</dbReference>
<evidence type="ECO:0000256" key="3">
    <source>
        <dbReference type="ARBA" id="ARBA00022603"/>
    </source>
</evidence>
<name>A0A0D0CAW5_9AGAR</name>
<evidence type="ECO:0000256" key="1">
    <source>
        <dbReference type="ARBA" id="ARBA00004173"/>
    </source>
</evidence>
<comment type="catalytic activity">
    <reaction evidence="6 7">
        <text>L-arginyl-[protein] + 2 S-adenosyl-L-methionine = N(omega),N(omega)'-dimethyl-L-arginyl-[protein] + 2 S-adenosyl-L-homocysteine + 2 H(+)</text>
        <dbReference type="Rhea" id="RHEA:48108"/>
        <dbReference type="Rhea" id="RHEA-COMP:10532"/>
        <dbReference type="Rhea" id="RHEA-COMP:11992"/>
        <dbReference type="ChEBI" id="CHEBI:15378"/>
        <dbReference type="ChEBI" id="CHEBI:29965"/>
        <dbReference type="ChEBI" id="CHEBI:57856"/>
        <dbReference type="ChEBI" id="CHEBI:59789"/>
        <dbReference type="ChEBI" id="CHEBI:88221"/>
        <dbReference type="EC" id="2.1.1.320"/>
    </reaction>
</comment>
<dbReference type="Proteomes" id="UP000053593">
    <property type="component" value="Unassembled WGS sequence"/>
</dbReference>
<dbReference type="EC" id="2.1.1.320" evidence="7"/>
<dbReference type="Pfam" id="PF02636">
    <property type="entry name" value="Methyltransf_28"/>
    <property type="match status" value="1"/>
</dbReference>
<evidence type="ECO:0000313" key="8">
    <source>
        <dbReference type="EMBL" id="KIK55182.1"/>
    </source>
</evidence>
<dbReference type="HOGENOM" id="CLU_024840_2_1_1"/>
<organism evidence="8 9">
    <name type="scientific">Collybiopsis luxurians FD-317 M1</name>
    <dbReference type="NCBI Taxonomy" id="944289"/>
    <lineage>
        <taxon>Eukaryota</taxon>
        <taxon>Fungi</taxon>
        <taxon>Dikarya</taxon>
        <taxon>Basidiomycota</taxon>
        <taxon>Agaricomycotina</taxon>
        <taxon>Agaricomycetes</taxon>
        <taxon>Agaricomycetidae</taxon>
        <taxon>Agaricales</taxon>
        <taxon>Marasmiineae</taxon>
        <taxon>Omphalotaceae</taxon>
        <taxon>Collybiopsis</taxon>
        <taxon>Collybiopsis luxurians</taxon>
    </lineage>
</organism>
<comment type="subcellular location">
    <subcellularLocation>
        <location evidence="1 7">Mitochondrion</location>
    </subcellularLocation>
</comment>
<accession>A0A0D0CAW5</accession>
<proteinExistence type="inferred from homology"/>
<dbReference type="SUPFAM" id="SSF53335">
    <property type="entry name" value="S-adenosyl-L-methionine-dependent methyltransferases"/>
    <property type="match status" value="1"/>
</dbReference>
<evidence type="ECO:0000313" key="9">
    <source>
        <dbReference type="Proteomes" id="UP000053593"/>
    </source>
</evidence>
<comment type="function">
    <text evidence="7">Arginine methyltransferase involved in the assembly or stability of mitochondrial NADH:ubiquinone oxidoreductase complex (complex I).</text>
</comment>
<evidence type="ECO:0000256" key="7">
    <source>
        <dbReference type="RuleBase" id="RU364114"/>
    </source>
</evidence>
<comment type="similarity">
    <text evidence="2 7">Belongs to the NDUFAF7 family.</text>
</comment>
<dbReference type="AlphaFoldDB" id="A0A0D0CAW5"/>
<dbReference type="OrthoDB" id="438553at2759"/>
<dbReference type="InterPro" id="IPR029063">
    <property type="entry name" value="SAM-dependent_MTases_sf"/>
</dbReference>
<evidence type="ECO:0000256" key="6">
    <source>
        <dbReference type="ARBA" id="ARBA00048612"/>
    </source>
</evidence>
<evidence type="ECO:0000256" key="4">
    <source>
        <dbReference type="ARBA" id="ARBA00022679"/>
    </source>
</evidence>
<dbReference type="InterPro" id="IPR003788">
    <property type="entry name" value="NDUFAF7"/>
</dbReference>
<keyword evidence="4 7" id="KW-0808">Transferase</keyword>
<keyword evidence="3 7" id="KW-0489">Methyltransferase</keyword>
<keyword evidence="9" id="KW-1185">Reference proteome</keyword>
<dbReference type="EMBL" id="KN834809">
    <property type="protein sequence ID" value="KIK55182.1"/>
    <property type="molecule type" value="Genomic_DNA"/>
</dbReference>
<evidence type="ECO:0000256" key="5">
    <source>
        <dbReference type="ARBA" id="ARBA00023128"/>
    </source>
</evidence>
<dbReference type="GO" id="GO:0005739">
    <property type="term" value="C:mitochondrion"/>
    <property type="evidence" value="ECO:0007669"/>
    <property type="project" value="UniProtKB-SubCell"/>
</dbReference>
<dbReference type="PANTHER" id="PTHR12049">
    <property type="entry name" value="PROTEIN ARGININE METHYLTRANSFERASE NDUFAF7, MITOCHONDRIAL"/>
    <property type="match status" value="1"/>
</dbReference>
<sequence>MSYATYMQFCLSHPTEGYYMKSSNSIFGAQGDFITSPDISQIFGESGVQMIAVWLYSQWQAAGSPPNMRLVELGPGRGTLIADILRTITALNGKLSEKEKPSIQVELVETSLALRKIQSEKLDGFPATVEWRDSIDHVPPSTDSFTMLVAHEFFDALPIHVFRKTEDGWKEVMVSSRITGEGESDPNKQYPRLQHVLSPEKTAISTIFGNSSTRFQALPVGSDLEVSPTSFRLARKVGELLARQDTGSGKSPGGCGLIIDYGGANAFGSSRRGFKDHQVVDIFHRPGECDLTANVDFSYLKESMEDLVPVYGPMTQSRFLSTIGLMARLERLLAASKGDDEKRNRILQGAQRLINPVQMGGEYSVLGMSTNKGAPPYPFGMLDREQV</sequence>
<dbReference type="PANTHER" id="PTHR12049:SF7">
    <property type="entry name" value="PROTEIN ARGININE METHYLTRANSFERASE NDUFAF7, MITOCHONDRIAL"/>
    <property type="match status" value="1"/>
</dbReference>
<dbReference type="Gene3D" id="3.40.50.12710">
    <property type="match status" value="1"/>
</dbReference>
<protein>
    <recommendedName>
        <fullName evidence="7">Protein arginine methyltransferase NDUFAF7</fullName>
        <ecNumber evidence="7">2.1.1.320</ecNumber>
    </recommendedName>
</protein>
<gene>
    <name evidence="8" type="ORF">GYMLUDRAFT_248977</name>
</gene>
<dbReference type="InterPro" id="IPR038375">
    <property type="entry name" value="NDUFAF7_sf"/>
</dbReference>
<keyword evidence="5 7" id="KW-0496">Mitochondrion</keyword>
<evidence type="ECO:0000256" key="2">
    <source>
        <dbReference type="ARBA" id="ARBA00005891"/>
    </source>
</evidence>
<dbReference type="GO" id="GO:0032259">
    <property type="term" value="P:methylation"/>
    <property type="evidence" value="ECO:0007669"/>
    <property type="project" value="UniProtKB-KW"/>
</dbReference>